<name>A0A562LBL6_9BRAD</name>
<sequence length="60" mass="6027">MASQAGTASLIDTSSAIQPNQNTELLMISGPIVSGSNLMPIAPSALSMRGPSAKKTNAPT</sequence>
<comment type="caution">
    <text evidence="1">The sequence shown here is derived from an EMBL/GenBank/DDBJ whole genome shotgun (WGS) entry which is preliminary data.</text>
</comment>
<protein>
    <submittedName>
        <fullName evidence="1">Uncharacterized protein</fullName>
    </submittedName>
</protein>
<gene>
    <name evidence="1" type="ORF">IQ17_03242</name>
</gene>
<dbReference type="Proteomes" id="UP000317176">
    <property type="component" value="Unassembled WGS sequence"/>
</dbReference>
<organism evidence="1 2">
    <name type="scientific">Bradyrhizobium daqingense</name>
    <dbReference type="NCBI Taxonomy" id="993502"/>
    <lineage>
        <taxon>Bacteria</taxon>
        <taxon>Pseudomonadati</taxon>
        <taxon>Pseudomonadota</taxon>
        <taxon>Alphaproteobacteria</taxon>
        <taxon>Hyphomicrobiales</taxon>
        <taxon>Nitrobacteraceae</taxon>
        <taxon>Bradyrhizobium</taxon>
    </lineage>
</organism>
<dbReference type="EMBL" id="VLKL01000008">
    <property type="protein sequence ID" value="TWI05079.1"/>
    <property type="molecule type" value="Genomic_DNA"/>
</dbReference>
<dbReference type="AlphaFoldDB" id="A0A562LBL6"/>
<evidence type="ECO:0000313" key="2">
    <source>
        <dbReference type="Proteomes" id="UP000317176"/>
    </source>
</evidence>
<accession>A0A562LBL6</accession>
<evidence type="ECO:0000313" key="1">
    <source>
        <dbReference type="EMBL" id="TWI05079.1"/>
    </source>
</evidence>
<keyword evidence="2" id="KW-1185">Reference proteome</keyword>
<reference evidence="1 2" key="1">
    <citation type="journal article" date="2015" name="Stand. Genomic Sci.">
        <title>Genomic Encyclopedia of Bacterial and Archaeal Type Strains, Phase III: the genomes of soil and plant-associated and newly described type strains.</title>
        <authorList>
            <person name="Whitman W.B."/>
            <person name="Woyke T."/>
            <person name="Klenk H.P."/>
            <person name="Zhou Y."/>
            <person name="Lilburn T.G."/>
            <person name="Beck B.J."/>
            <person name="De Vos P."/>
            <person name="Vandamme P."/>
            <person name="Eisen J.A."/>
            <person name="Garrity G."/>
            <person name="Hugenholtz P."/>
            <person name="Kyrpides N.C."/>
        </authorList>
    </citation>
    <scope>NUCLEOTIDE SEQUENCE [LARGE SCALE GENOMIC DNA]</scope>
    <source>
        <strain evidence="1 2">CGMCC 1.10947</strain>
    </source>
</reference>
<proteinExistence type="predicted"/>